<dbReference type="EMBL" id="MLJI01000003">
    <property type="protein sequence ID" value="ORM87941.1"/>
    <property type="molecule type" value="Genomic_DNA"/>
</dbReference>
<dbReference type="PANTHER" id="PTHR48081">
    <property type="entry name" value="AB HYDROLASE SUPERFAMILY PROTEIN C4A8.06C"/>
    <property type="match status" value="1"/>
</dbReference>
<protein>
    <recommendedName>
        <fullName evidence="3">BD-FAE-like domain-containing protein</fullName>
    </recommendedName>
</protein>
<dbReference type="Proteomes" id="UP000193749">
    <property type="component" value="Unassembled WGS sequence"/>
</dbReference>
<sequence>MNRRHFLTGLAASVFVAGHTRLAFAAPAVSREVIPLWQGQPPGGGGPTGNLSISATGAQRNIALPTLTVIRPAVARGQAVLIAAGGGYKRIEMGKEAWPAAEWLVARGIAAYVLSYRLPGEGWKDGNRVSLQDAQRALRMVRQREKQVSVLGFSAGAHLLGLAATRPDFPSYAPLDDLDQLPARADRAALIYPIITLEQPYTHTSTHRILVGPHASAAENAAWSVQSYVRPQSPPFFLVQAEDDPVSNPENTLIMEHACQQQHVAVELHRYSRGGHGFGMGRPGTPTVAWPGLYEKWLSRRV</sequence>
<keyword evidence="5" id="KW-1185">Reference proteome</keyword>
<gene>
    <name evidence="4" type="ORF">HA50_28815</name>
</gene>
<evidence type="ECO:0000313" key="4">
    <source>
        <dbReference type="EMBL" id="ORM87941.1"/>
    </source>
</evidence>
<dbReference type="PANTHER" id="PTHR48081:SF6">
    <property type="entry name" value="PEPTIDASE S9 PROLYL OLIGOPEPTIDASE CATALYTIC DOMAIN-CONTAINING PROTEIN"/>
    <property type="match status" value="1"/>
</dbReference>
<feature type="signal peptide" evidence="2">
    <location>
        <begin position="1"/>
        <end position="25"/>
    </location>
</feature>
<dbReference type="RefSeq" id="WP_084880904.1">
    <property type="nucleotide sequence ID" value="NZ_JAGGMY010000004.1"/>
</dbReference>
<proteinExistence type="predicted"/>
<dbReference type="Gene3D" id="3.40.50.1820">
    <property type="entry name" value="alpha/beta hydrolase"/>
    <property type="match status" value="1"/>
</dbReference>
<dbReference type="SUPFAM" id="SSF53474">
    <property type="entry name" value="alpha/beta-Hydrolases"/>
    <property type="match status" value="1"/>
</dbReference>
<dbReference type="InterPro" id="IPR049492">
    <property type="entry name" value="BD-FAE-like_dom"/>
</dbReference>
<feature type="chain" id="PRO_5012507300" description="BD-FAE-like domain-containing protein" evidence="2">
    <location>
        <begin position="26"/>
        <end position="302"/>
    </location>
</feature>
<name>A0A1X1EGA0_PANCY</name>
<dbReference type="AlphaFoldDB" id="A0A1X1EGA0"/>
<comment type="caution">
    <text evidence="4">The sequence shown here is derived from an EMBL/GenBank/DDBJ whole genome shotgun (WGS) entry which is preliminary data.</text>
</comment>
<evidence type="ECO:0000313" key="5">
    <source>
        <dbReference type="Proteomes" id="UP000193749"/>
    </source>
</evidence>
<dbReference type="InterPro" id="IPR029058">
    <property type="entry name" value="AB_hydrolase_fold"/>
</dbReference>
<dbReference type="STRING" id="55209.HA50_28815"/>
<organism evidence="4 5">
    <name type="scientific">Pantoea cypripedii</name>
    <name type="common">Pectobacterium cypripedii</name>
    <name type="synonym">Erwinia cypripedii</name>
    <dbReference type="NCBI Taxonomy" id="55209"/>
    <lineage>
        <taxon>Bacteria</taxon>
        <taxon>Pseudomonadati</taxon>
        <taxon>Pseudomonadota</taxon>
        <taxon>Gammaproteobacteria</taxon>
        <taxon>Enterobacterales</taxon>
        <taxon>Erwiniaceae</taxon>
        <taxon>Pantoea</taxon>
    </lineage>
</organism>
<dbReference type="OrthoDB" id="9771666at2"/>
<evidence type="ECO:0000259" key="3">
    <source>
        <dbReference type="Pfam" id="PF20434"/>
    </source>
</evidence>
<reference evidence="4 5" key="1">
    <citation type="journal article" date="2017" name="Antonie Van Leeuwenhoek">
        <title>Phylogenomic resolution of the bacterial genus Pantoea and its relationship with Erwinia and Tatumella.</title>
        <authorList>
            <person name="Palmer M."/>
            <person name="Steenkamp E.T."/>
            <person name="Coetzee M.P."/>
            <person name="Chan W.Y."/>
            <person name="van Zyl E."/>
            <person name="De Maayer P."/>
            <person name="Coutinho T.A."/>
            <person name="Blom J."/>
            <person name="Smits T.H."/>
            <person name="Duffy B."/>
            <person name="Venter S.N."/>
        </authorList>
    </citation>
    <scope>NUCLEOTIDE SEQUENCE [LARGE SCALE GENOMIC DNA]</scope>
    <source>
        <strain evidence="4 5">LMG 2657</strain>
    </source>
</reference>
<feature type="domain" description="BD-FAE-like" evidence="3">
    <location>
        <begin position="79"/>
        <end position="253"/>
    </location>
</feature>
<evidence type="ECO:0000256" key="2">
    <source>
        <dbReference type="SAM" id="SignalP"/>
    </source>
</evidence>
<evidence type="ECO:0000256" key="1">
    <source>
        <dbReference type="ARBA" id="ARBA00022801"/>
    </source>
</evidence>
<accession>A0A1X1EGA0</accession>
<keyword evidence="1" id="KW-0378">Hydrolase</keyword>
<keyword evidence="2" id="KW-0732">Signal</keyword>
<dbReference type="GO" id="GO:0016787">
    <property type="term" value="F:hydrolase activity"/>
    <property type="evidence" value="ECO:0007669"/>
    <property type="project" value="UniProtKB-KW"/>
</dbReference>
<dbReference type="InterPro" id="IPR050300">
    <property type="entry name" value="GDXG_lipolytic_enzyme"/>
</dbReference>
<dbReference type="Pfam" id="PF20434">
    <property type="entry name" value="BD-FAE"/>
    <property type="match status" value="1"/>
</dbReference>